<evidence type="ECO:0000256" key="2">
    <source>
        <dbReference type="ARBA" id="ARBA00022723"/>
    </source>
</evidence>
<proteinExistence type="predicted"/>
<keyword evidence="2" id="KW-0479">Metal-binding</keyword>
<gene>
    <name evidence="6" type="ORF">Tther_01992</name>
</gene>
<dbReference type="PANTHER" id="PTHR40261:SF1">
    <property type="entry name" value="RIESKE DOMAIN-CONTAINING PROTEIN"/>
    <property type="match status" value="1"/>
</dbReference>
<evidence type="ECO:0000256" key="3">
    <source>
        <dbReference type="ARBA" id="ARBA00023004"/>
    </source>
</evidence>
<sequence>MNTQASGEAGAPAPPDAPWHPLCHGRELVDGGEAVPFDVRYRGQTCRAFAIRYRGQVHAYLNRCSHVAMEMDWMPNRFFDVTGHFLVCGAHGALFEPHTGRCVGGPGRGPLVAIAVREHDGVVFWQSQYDLQPVVF</sequence>
<reference evidence="6 7" key="1">
    <citation type="submission" date="2019-07" db="EMBL/GenBank/DDBJ databases">
        <title>Tepidimonas thermarum AA-1 draft genome.</title>
        <authorList>
            <person name="Da Costa M.S."/>
            <person name="Froufe H.J.C."/>
            <person name="Egas C."/>
            <person name="Albuquerque L."/>
        </authorList>
    </citation>
    <scope>NUCLEOTIDE SEQUENCE [LARGE SCALE GENOMIC DNA]</scope>
    <source>
        <strain evidence="6 7">AA-1</strain>
    </source>
</reference>
<feature type="domain" description="Rieske" evidence="5">
    <location>
        <begin position="19"/>
        <end position="125"/>
    </location>
</feature>
<evidence type="ECO:0000313" key="6">
    <source>
        <dbReference type="EMBL" id="TSE28580.1"/>
    </source>
</evidence>
<evidence type="ECO:0000313" key="7">
    <source>
        <dbReference type="Proteomes" id="UP000318542"/>
    </source>
</evidence>
<keyword evidence="3" id="KW-0408">Iron</keyword>
<dbReference type="SUPFAM" id="SSF50022">
    <property type="entry name" value="ISP domain"/>
    <property type="match status" value="1"/>
</dbReference>
<dbReference type="EMBL" id="VJOL01000043">
    <property type="protein sequence ID" value="TSE28580.1"/>
    <property type="molecule type" value="Genomic_DNA"/>
</dbReference>
<dbReference type="Proteomes" id="UP000318542">
    <property type="component" value="Unassembled WGS sequence"/>
</dbReference>
<name>A0A554WYB7_9BURK</name>
<evidence type="ECO:0000259" key="5">
    <source>
        <dbReference type="PROSITE" id="PS51296"/>
    </source>
</evidence>
<dbReference type="Pfam" id="PF00355">
    <property type="entry name" value="Rieske"/>
    <property type="match status" value="1"/>
</dbReference>
<evidence type="ECO:0000256" key="4">
    <source>
        <dbReference type="ARBA" id="ARBA00023014"/>
    </source>
</evidence>
<dbReference type="AlphaFoldDB" id="A0A554WYB7"/>
<dbReference type="InterPro" id="IPR036922">
    <property type="entry name" value="Rieske_2Fe-2S_sf"/>
</dbReference>
<dbReference type="GO" id="GO:0051537">
    <property type="term" value="F:2 iron, 2 sulfur cluster binding"/>
    <property type="evidence" value="ECO:0007669"/>
    <property type="project" value="UniProtKB-KW"/>
</dbReference>
<dbReference type="GO" id="GO:0046872">
    <property type="term" value="F:metal ion binding"/>
    <property type="evidence" value="ECO:0007669"/>
    <property type="project" value="UniProtKB-KW"/>
</dbReference>
<accession>A0A554WYB7</accession>
<dbReference type="PANTHER" id="PTHR40261">
    <property type="match status" value="1"/>
</dbReference>
<dbReference type="RefSeq" id="WP_143903473.1">
    <property type="nucleotide sequence ID" value="NZ_VJOL01000043.1"/>
</dbReference>
<dbReference type="InterPro" id="IPR017941">
    <property type="entry name" value="Rieske_2Fe-2S"/>
</dbReference>
<organism evidence="6 7">
    <name type="scientific">Tepidimonas thermarum</name>
    <dbReference type="NCBI Taxonomy" id="335431"/>
    <lineage>
        <taxon>Bacteria</taxon>
        <taxon>Pseudomonadati</taxon>
        <taxon>Pseudomonadota</taxon>
        <taxon>Betaproteobacteria</taxon>
        <taxon>Burkholderiales</taxon>
        <taxon>Tepidimonas</taxon>
    </lineage>
</organism>
<dbReference type="CDD" id="cd03467">
    <property type="entry name" value="Rieske"/>
    <property type="match status" value="1"/>
</dbReference>
<dbReference type="PROSITE" id="PS51296">
    <property type="entry name" value="RIESKE"/>
    <property type="match status" value="1"/>
</dbReference>
<dbReference type="OrthoDB" id="9794779at2"/>
<evidence type="ECO:0000256" key="1">
    <source>
        <dbReference type="ARBA" id="ARBA00022714"/>
    </source>
</evidence>
<keyword evidence="7" id="KW-1185">Reference proteome</keyword>
<dbReference type="Gene3D" id="2.102.10.10">
    <property type="entry name" value="Rieske [2Fe-2S] iron-sulphur domain"/>
    <property type="match status" value="1"/>
</dbReference>
<keyword evidence="1" id="KW-0001">2Fe-2S</keyword>
<keyword evidence="4" id="KW-0411">Iron-sulfur</keyword>
<comment type="caution">
    <text evidence="6">The sequence shown here is derived from an EMBL/GenBank/DDBJ whole genome shotgun (WGS) entry which is preliminary data.</text>
</comment>
<protein>
    <submittedName>
        <fullName evidence="6">Rieske 2Fe-2S domain protein</fullName>
    </submittedName>
</protein>